<dbReference type="PROSITE" id="PS50943">
    <property type="entry name" value="HTH_CROC1"/>
    <property type="match status" value="1"/>
</dbReference>
<sequence>MKEINISKTLTQKRKEKGITQDELAAYIGVSKASVSKWETGQSYPDITFLPQLATYFNISIDDLLGYTPQMSKEEIRNLYHELADRFADSPFEETYDRCQKIIHKYYCCFPLLLQMAVLYLNHHMVAPKEQQSAVLDEALELCRRIKEESGNVFLSKDATMVEAAAYMMTNRPQEVLELFGETLRPITQETESMAQAYIMMGNPEKGREALQVSIYQHLIVLESSMAQLLTLPGQEPQKTDLILKRFLGIARLFELEKLHPNVMASSALAGAQFFCAMGEAEKALDFLDLYVTACENFAPFTLHGDVFFDSIDSWLADFDLGNQAPRSKDIIKKSLIESIEQNPALTPLKETPEFKTILIKLKSVLGGN</sequence>
<dbReference type="PANTHER" id="PTHR46558:SF11">
    <property type="entry name" value="HTH-TYPE TRANSCRIPTIONAL REGULATOR XRE"/>
    <property type="match status" value="1"/>
</dbReference>
<dbReference type="Proteomes" id="UP001524502">
    <property type="component" value="Unassembled WGS sequence"/>
</dbReference>
<evidence type="ECO:0000259" key="2">
    <source>
        <dbReference type="PROSITE" id="PS50943"/>
    </source>
</evidence>
<accession>A0ABT1RM85</accession>
<dbReference type="InterPro" id="IPR010982">
    <property type="entry name" value="Lambda_DNA-bd_dom_sf"/>
</dbReference>
<reference evidence="3 4" key="1">
    <citation type="submission" date="2022-06" db="EMBL/GenBank/DDBJ databases">
        <title>Isolation of gut microbiota from human fecal samples.</title>
        <authorList>
            <person name="Pamer E.G."/>
            <person name="Barat B."/>
            <person name="Waligurski E."/>
            <person name="Medina S."/>
            <person name="Paddock L."/>
            <person name="Mostad J."/>
        </authorList>
    </citation>
    <scope>NUCLEOTIDE SEQUENCE [LARGE SCALE GENOMIC DNA]</scope>
    <source>
        <strain evidence="3 4">SL.3.17</strain>
    </source>
</reference>
<dbReference type="Gene3D" id="1.10.260.40">
    <property type="entry name" value="lambda repressor-like DNA-binding domains"/>
    <property type="match status" value="1"/>
</dbReference>
<comment type="caution">
    <text evidence="3">The sequence shown here is derived from an EMBL/GenBank/DDBJ whole genome shotgun (WGS) entry which is preliminary data.</text>
</comment>
<evidence type="ECO:0000256" key="1">
    <source>
        <dbReference type="ARBA" id="ARBA00023125"/>
    </source>
</evidence>
<feature type="domain" description="HTH cro/C1-type" evidence="2">
    <location>
        <begin position="10"/>
        <end position="64"/>
    </location>
</feature>
<name>A0ABT1RM85_9FIRM</name>
<dbReference type="SMART" id="SM00530">
    <property type="entry name" value="HTH_XRE"/>
    <property type="match status" value="1"/>
</dbReference>
<dbReference type="Pfam" id="PF01381">
    <property type="entry name" value="HTH_3"/>
    <property type="match status" value="1"/>
</dbReference>
<dbReference type="RefSeq" id="WP_256131478.1">
    <property type="nucleotide sequence ID" value="NZ_JANFXK010000005.1"/>
</dbReference>
<gene>
    <name evidence="3" type="ORF">NE619_06095</name>
</gene>
<dbReference type="SUPFAM" id="SSF47413">
    <property type="entry name" value="lambda repressor-like DNA-binding domains"/>
    <property type="match status" value="1"/>
</dbReference>
<evidence type="ECO:0000313" key="4">
    <source>
        <dbReference type="Proteomes" id="UP001524502"/>
    </source>
</evidence>
<dbReference type="InterPro" id="IPR001387">
    <property type="entry name" value="Cro/C1-type_HTH"/>
</dbReference>
<evidence type="ECO:0000313" key="3">
    <source>
        <dbReference type="EMBL" id="MCQ4636294.1"/>
    </source>
</evidence>
<dbReference type="EMBL" id="JANFXK010000005">
    <property type="protein sequence ID" value="MCQ4636294.1"/>
    <property type="molecule type" value="Genomic_DNA"/>
</dbReference>
<proteinExistence type="predicted"/>
<keyword evidence="1" id="KW-0238">DNA-binding</keyword>
<protein>
    <submittedName>
        <fullName evidence="3">Helix-turn-helix domain-containing protein</fullName>
    </submittedName>
</protein>
<keyword evidence="4" id="KW-1185">Reference proteome</keyword>
<dbReference type="CDD" id="cd00093">
    <property type="entry name" value="HTH_XRE"/>
    <property type="match status" value="1"/>
</dbReference>
<organism evidence="3 4">
    <name type="scientific">Anaerovorax odorimutans</name>
    <dbReference type="NCBI Taxonomy" id="109327"/>
    <lineage>
        <taxon>Bacteria</taxon>
        <taxon>Bacillati</taxon>
        <taxon>Bacillota</taxon>
        <taxon>Clostridia</taxon>
        <taxon>Peptostreptococcales</taxon>
        <taxon>Anaerovoracaceae</taxon>
        <taxon>Anaerovorax</taxon>
    </lineage>
</organism>
<dbReference type="PANTHER" id="PTHR46558">
    <property type="entry name" value="TRACRIPTIONAL REGULATORY PROTEIN-RELATED-RELATED"/>
    <property type="match status" value="1"/>
</dbReference>